<keyword evidence="8" id="KW-0732">Signal</keyword>
<keyword evidence="2" id="KW-0479">Metal-binding</keyword>
<comment type="caution">
    <text evidence="10">The sequence shown here is derived from an EMBL/GenBank/DDBJ whole genome shotgun (WGS) entry which is preliminary data.</text>
</comment>
<dbReference type="InterPro" id="IPR011992">
    <property type="entry name" value="EF-hand-dom_pair"/>
</dbReference>
<evidence type="ECO:0000256" key="1">
    <source>
        <dbReference type="ARBA" id="ARBA00001961"/>
    </source>
</evidence>
<dbReference type="Gene3D" id="2.60.120.620">
    <property type="entry name" value="q2cbj1_9rhob like domain"/>
    <property type="match status" value="1"/>
</dbReference>
<feature type="domain" description="Prolyl 4-hydroxylase alpha subunit" evidence="9">
    <location>
        <begin position="80"/>
        <end position="363"/>
    </location>
</feature>
<evidence type="ECO:0000256" key="2">
    <source>
        <dbReference type="ARBA" id="ARBA00022723"/>
    </source>
</evidence>
<dbReference type="PANTHER" id="PTHR10869">
    <property type="entry name" value="PROLYL 4-HYDROXYLASE ALPHA SUBUNIT"/>
    <property type="match status" value="1"/>
</dbReference>
<keyword evidence="3" id="KW-0106">Calcium</keyword>
<organism evidence="10 11">
    <name type="scientific">Pinctada imbricata</name>
    <name type="common">Atlantic pearl-oyster</name>
    <name type="synonym">Pinctada martensii</name>
    <dbReference type="NCBI Taxonomy" id="66713"/>
    <lineage>
        <taxon>Eukaryota</taxon>
        <taxon>Metazoa</taxon>
        <taxon>Spiralia</taxon>
        <taxon>Lophotrochozoa</taxon>
        <taxon>Mollusca</taxon>
        <taxon>Bivalvia</taxon>
        <taxon>Autobranchia</taxon>
        <taxon>Pteriomorphia</taxon>
        <taxon>Pterioida</taxon>
        <taxon>Pterioidea</taxon>
        <taxon>Pteriidae</taxon>
        <taxon>Pinctada</taxon>
    </lineage>
</organism>
<dbReference type="InterPro" id="IPR002048">
    <property type="entry name" value="EF_hand_dom"/>
</dbReference>
<evidence type="ECO:0000256" key="6">
    <source>
        <dbReference type="ARBA" id="ARBA00023002"/>
    </source>
</evidence>
<name>A0AA88XRG9_PINIB</name>
<dbReference type="GO" id="GO:0005783">
    <property type="term" value="C:endoplasmic reticulum"/>
    <property type="evidence" value="ECO:0007669"/>
    <property type="project" value="TreeGrafter"/>
</dbReference>
<dbReference type="Gene3D" id="1.10.238.10">
    <property type="entry name" value="EF-hand"/>
    <property type="match status" value="1"/>
</dbReference>
<dbReference type="PROSITE" id="PS00018">
    <property type="entry name" value="EF_HAND_1"/>
    <property type="match status" value="1"/>
</dbReference>
<dbReference type="GO" id="GO:0031418">
    <property type="term" value="F:L-ascorbic acid binding"/>
    <property type="evidence" value="ECO:0007669"/>
    <property type="project" value="UniProtKB-KW"/>
</dbReference>
<dbReference type="InterPro" id="IPR006620">
    <property type="entry name" value="Pro_4_hyd_alph"/>
</dbReference>
<dbReference type="PANTHER" id="PTHR10869:SF246">
    <property type="entry name" value="TRANSMEMBRANE PROLYL 4-HYDROXYLASE"/>
    <property type="match status" value="1"/>
</dbReference>
<keyword evidence="11" id="KW-1185">Reference proteome</keyword>
<dbReference type="InterPro" id="IPR018247">
    <property type="entry name" value="EF_Hand_1_Ca_BS"/>
</dbReference>
<dbReference type="GO" id="GO:0005509">
    <property type="term" value="F:calcium ion binding"/>
    <property type="evidence" value="ECO:0007669"/>
    <property type="project" value="InterPro"/>
</dbReference>
<proteinExistence type="predicted"/>
<sequence length="366" mass="42193">MSGLCQYLALLYVTSTLCLFHGSRSEQEGEFCVTTRNRTVCGDGGNIRLARIDGQQTGFSQELTLEDGRTVTMTTLSTKPLVLEVEHFLTDMECDYFVNMAEKQGLKSSHTQANSTQSGQFHLLDTNRDKKLDVKEMINTIEASYDVYLEKEDILEMYKSTQWDKNEDGYITPDETQHFPPNRLRAYLEELLSRKPEKHSRYSKQVWLYPDSSKDKIFSGVQKRVTEVTNLPKELIKLSDFQVVSYGVKGHYNAHFDSAELNKNVPCCTRDRTKQCRICRYMTILFYLNDVEGGGETAFPIANNDTVDLKRVQEEKLNNLYKKCEDANLLVTPSKGKAILWYNHFIEQMTDGWERWIVTHYTGDVP</sequence>
<feature type="chain" id="PRO_5041731543" description="Prolyl 4-hydroxylase alpha subunit domain-containing protein" evidence="8">
    <location>
        <begin position="26"/>
        <end position="366"/>
    </location>
</feature>
<dbReference type="SUPFAM" id="SSF47473">
    <property type="entry name" value="EF-hand"/>
    <property type="match status" value="1"/>
</dbReference>
<evidence type="ECO:0000256" key="5">
    <source>
        <dbReference type="ARBA" id="ARBA00022964"/>
    </source>
</evidence>
<dbReference type="GO" id="GO:0005506">
    <property type="term" value="F:iron ion binding"/>
    <property type="evidence" value="ECO:0007669"/>
    <property type="project" value="InterPro"/>
</dbReference>
<dbReference type="Pfam" id="PF13640">
    <property type="entry name" value="2OG-FeII_Oxy_3"/>
    <property type="match status" value="1"/>
</dbReference>
<feature type="signal peptide" evidence="8">
    <location>
        <begin position="1"/>
        <end position="25"/>
    </location>
</feature>
<keyword evidence="4" id="KW-0847">Vitamin C</keyword>
<gene>
    <name evidence="10" type="ORF">FSP39_010819</name>
</gene>
<dbReference type="SMART" id="SM00702">
    <property type="entry name" value="P4Hc"/>
    <property type="match status" value="1"/>
</dbReference>
<protein>
    <recommendedName>
        <fullName evidence="9">Prolyl 4-hydroxylase alpha subunit domain-containing protein</fullName>
    </recommendedName>
</protein>
<evidence type="ECO:0000313" key="10">
    <source>
        <dbReference type="EMBL" id="KAK3090308.1"/>
    </source>
</evidence>
<accession>A0AA88XRG9</accession>
<dbReference type="InterPro" id="IPR045054">
    <property type="entry name" value="P4HA-like"/>
</dbReference>
<dbReference type="EMBL" id="VSWD01000010">
    <property type="protein sequence ID" value="KAK3090308.1"/>
    <property type="molecule type" value="Genomic_DNA"/>
</dbReference>
<dbReference type="AlphaFoldDB" id="A0AA88XRG9"/>
<evidence type="ECO:0000256" key="8">
    <source>
        <dbReference type="SAM" id="SignalP"/>
    </source>
</evidence>
<evidence type="ECO:0000256" key="4">
    <source>
        <dbReference type="ARBA" id="ARBA00022896"/>
    </source>
</evidence>
<reference evidence="10" key="1">
    <citation type="submission" date="2019-08" db="EMBL/GenBank/DDBJ databases">
        <title>The improved chromosome-level genome for the pearl oyster Pinctada fucata martensii using PacBio sequencing and Hi-C.</title>
        <authorList>
            <person name="Zheng Z."/>
        </authorList>
    </citation>
    <scope>NUCLEOTIDE SEQUENCE</scope>
    <source>
        <strain evidence="10">ZZ-2019</strain>
        <tissue evidence="10">Adductor muscle</tissue>
    </source>
</reference>
<comment type="cofactor">
    <cofactor evidence="1">
        <name>L-ascorbate</name>
        <dbReference type="ChEBI" id="CHEBI:38290"/>
    </cofactor>
</comment>
<evidence type="ECO:0000256" key="7">
    <source>
        <dbReference type="ARBA" id="ARBA00023004"/>
    </source>
</evidence>
<dbReference type="CDD" id="cd00051">
    <property type="entry name" value="EFh"/>
    <property type="match status" value="1"/>
</dbReference>
<keyword evidence="5" id="KW-0223">Dioxygenase</keyword>
<dbReference type="InterPro" id="IPR044862">
    <property type="entry name" value="Pro_4_hyd_alph_FE2OG_OXY"/>
</dbReference>
<dbReference type="Proteomes" id="UP001186944">
    <property type="component" value="Unassembled WGS sequence"/>
</dbReference>
<keyword evidence="7" id="KW-0408">Iron</keyword>
<dbReference type="GO" id="GO:0004656">
    <property type="term" value="F:procollagen-proline 4-dioxygenase activity"/>
    <property type="evidence" value="ECO:0007669"/>
    <property type="project" value="TreeGrafter"/>
</dbReference>
<keyword evidence="6" id="KW-0560">Oxidoreductase</keyword>
<evidence type="ECO:0000259" key="9">
    <source>
        <dbReference type="SMART" id="SM00702"/>
    </source>
</evidence>
<evidence type="ECO:0000256" key="3">
    <source>
        <dbReference type="ARBA" id="ARBA00022837"/>
    </source>
</evidence>
<evidence type="ECO:0000313" key="11">
    <source>
        <dbReference type="Proteomes" id="UP001186944"/>
    </source>
</evidence>